<evidence type="ECO:0000313" key="3">
    <source>
        <dbReference type="Proteomes" id="UP000215902"/>
    </source>
</evidence>
<gene>
    <name evidence="2" type="ORF">BOX15_Mlig019448g2</name>
</gene>
<evidence type="ECO:0000313" key="2">
    <source>
        <dbReference type="EMBL" id="PAA84484.1"/>
    </source>
</evidence>
<feature type="compositionally biased region" description="Basic and acidic residues" evidence="1">
    <location>
        <begin position="35"/>
        <end position="52"/>
    </location>
</feature>
<keyword evidence="3" id="KW-1185">Reference proteome</keyword>
<dbReference type="AlphaFoldDB" id="A0A267GGI3"/>
<organism evidence="2 3">
    <name type="scientific">Macrostomum lignano</name>
    <dbReference type="NCBI Taxonomy" id="282301"/>
    <lineage>
        <taxon>Eukaryota</taxon>
        <taxon>Metazoa</taxon>
        <taxon>Spiralia</taxon>
        <taxon>Lophotrochozoa</taxon>
        <taxon>Platyhelminthes</taxon>
        <taxon>Rhabditophora</taxon>
        <taxon>Macrostomorpha</taxon>
        <taxon>Macrostomida</taxon>
        <taxon>Macrostomidae</taxon>
        <taxon>Macrostomum</taxon>
    </lineage>
</organism>
<feature type="region of interest" description="Disordered" evidence="1">
    <location>
        <begin position="35"/>
        <end position="65"/>
    </location>
</feature>
<dbReference type="EMBL" id="NIVC01000372">
    <property type="protein sequence ID" value="PAA84484.1"/>
    <property type="molecule type" value="Genomic_DNA"/>
</dbReference>
<reference evidence="2 3" key="1">
    <citation type="submission" date="2017-06" db="EMBL/GenBank/DDBJ databases">
        <title>A platform for efficient transgenesis in Macrostomum lignano, a flatworm model organism for stem cell research.</title>
        <authorList>
            <person name="Berezikov E."/>
        </authorList>
    </citation>
    <scope>NUCLEOTIDE SEQUENCE [LARGE SCALE GENOMIC DNA]</scope>
    <source>
        <strain evidence="2">DV1</strain>
        <tissue evidence="2">Whole organism</tissue>
    </source>
</reference>
<accession>A0A267GGI3</accession>
<sequence>MLLTLRRVSVERLLAGLASRADAKAKEIAALKEQRKLKETNRKSSNCDDKNLSDSGSDSEISDDF</sequence>
<proteinExistence type="predicted"/>
<comment type="caution">
    <text evidence="2">The sequence shown here is derived from an EMBL/GenBank/DDBJ whole genome shotgun (WGS) entry which is preliminary data.</text>
</comment>
<dbReference type="Proteomes" id="UP000215902">
    <property type="component" value="Unassembled WGS sequence"/>
</dbReference>
<protein>
    <submittedName>
        <fullName evidence="2">Uncharacterized protein</fullName>
    </submittedName>
</protein>
<evidence type="ECO:0000256" key="1">
    <source>
        <dbReference type="SAM" id="MobiDB-lite"/>
    </source>
</evidence>
<name>A0A267GGI3_9PLAT</name>